<proteinExistence type="predicted"/>
<evidence type="ECO:0000313" key="1">
    <source>
        <dbReference type="EMBL" id="CAB4651324.1"/>
    </source>
</evidence>
<gene>
    <name evidence="1" type="ORF">UFOPK2234_00469</name>
</gene>
<reference evidence="1" key="1">
    <citation type="submission" date="2020-05" db="EMBL/GenBank/DDBJ databases">
        <authorList>
            <person name="Chiriac C."/>
            <person name="Salcher M."/>
            <person name="Ghai R."/>
            <person name="Kavagutti S V."/>
        </authorList>
    </citation>
    <scope>NUCLEOTIDE SEQUENCE</scope>
</reference>
<dbReference type="AlphaFoldDB" id="A0A6J6KSW1"/>
<organism evidence="1">
    <name type="scientific">freshwater metagenome</name>
    <dbReference type="NCBI Taxonomy" id="449393"/>
    <lineage>
        <taxon>unclassified sequences</taxon>
        <taxon>metagenomes</taxon>
        <taxon>ecological metagenomes</taxon>
    </lineage>
</organism>
<accession>A0A6J6KSW1</accession>
<name>A0A6J6KSW1_9ZZZZ</name>
<protein>
    <submittedName>
        <fullName evidence="1">Unannotated protein</fullName>
    </submittedName>
</protein>
<sequence>MNKKLVAAIATAAIALTVSGGAVASAHDGKGGKGGEKITSLLSTLVANGTITQSQADAITKAAEAARVAGKAKFDKDRAALDSIITSTLGISLDTLKTRMKAGETLSAIAGDKKDALINALIAEINKQIDAAVSAGKLTAVQATAEKAKTTERVNDMVNKLKPMGHKGGKAAARA</sequence>
<dbReference type="EMBL" id="CAEZWG010000069">
    <property type="protein sequence ID" value="CAB4651324.1"/>
    <property type="molecule type" value="Genomic_DNA"/>
</dbReference>